<dbReference type="CDD" id="cd00086">
    <property type="entry name" value="homeodomain"/>
    <property type="match status" value="1"/>
</dbReference>
<dbReference type="GO" id="GO:0043565">
    <property type="term" value="F:sequence-specific DNA binding"/>
    <property type="evidence" value="ECO:0007669"/>
    <property type="project" value="InterPro"/>
</dbReference>
<dbReference type="InterPro" id="IPR000047">
    <property type="entry name" value="HTH_motif"/>
</dbReference>
<dbReference type="PANTHER" id="PTHR45714">
    <property type="entry name" value="HOMEOBOX-LEUCINE ZIPPER PROTEIN HAT14"/>
    <property type="match status" value="1"/>
</dbReference>
<dbReference type="AlphaFoldDB" id="A0A6A3AZW8"/>
<feature type="compositionally biased region" description="Basic and acidic residues" evidence="11">
    <location>
        <begin position="106"/>
        <end position="123"/>
    </location>
</feature>
<reference evidence="13" key="1">
    <citation type="submission" date="2019-09" db="EMBL/GenBank/DDBJ databases">
        <title>Draft genome information of white flower Hibiscus syriacus.</title>
        <authorList>
            <person name="Kim Y.-M."/>
        </authorList>
    </citation>
    <scope>NUCLEOTIDE SEQUENCE [LARGE SCALE GENOMIC DNA]</scope>
    <source>
        <strain evidence="13">YM2019G1</strain>
    </source>
</reference>
<keyword evidence="7 8" id="KW-0539">Nucleus</keyword>
<dbReference type="FunFam" id="1.10.10.60:FF:000577">
    <property type="entry name" value="Homeobox-leucine zipper protein 18"/>
    <property type="match status" value="1"/>
</dbReference>
<evidence type="ECO:0000256" key="11">
    <source>
        <dbReference type="SAM" id="MobiDB-lite"/>
    </source>
</evidence>
<proteinExistence type="inferred from homology"/>
<dbReference type="Proteomes" id="UP000436088">
    <property type="component" value="Unassembled WGS sequence"/>
</dbReference>
<dbReference type="PROSITE" id="PS00027">
    <property type="entry name" value="HOMEOBOX_1"/>
    <property type="match status" value="1"/>
</dbReference>
<gene>
    <name evidence="13" type="ORF">F3Y22_tig00110338pilonHSYRG00007</name>
</gene>
<dbReference type="Pfam" id="PF02183">
    <property type="entry name" value="HALZ"/>
    <property type="match status" value="1"/>
</dbReference>
<dbReference type="InterPro" id="IPR050762">
    <property type="entry name" value="HD-ZIP_Homeobox_LZ_Class_II"/>
</dbReference>
<dbReference type="InterPro" id="IPR017970">
    <property type="entry name" value="Homeobox_CS"/>
</dbReference>
<dbReference type="PRINTS" id="PR00031">
    <property type="entry name" value="HTHREPRESSR"/>
</dbReference>
<dbReference type="SMART" id="SM00340">
    <property type="entry name" value="HALZ"/>
    <property type="match status" value="1"/>
</dbReference>
<dbReference type="Pfam" id="PF04618">
    <property type="entry name" value="HD-ZIP_N"/>
    <property type="match status" value="1"/>
</dbReference>
<keyword evidence="10" id="KW-0175">Coiled coil</keyword>
<keyword evidence="6" id="KW-0804">Transcription</keyword>
<feature type="compositionally biased region" description="Low complexity" evidence="11">
    <location>
        <begin position="95"/>
        <end position="104"/>
    </location>
</feature>
<evidence type="ECO:0000259" key="12">
    <source>
        <dbReference type="PROSITE" id="PS50071"/>
    </source>
</evidence>
<name>A0A6A3AZW8_HIBSY</name>
<dbReference type="InterPro" id="IPR009057">
    <property type="entry name" value="Homeodomain-like_sf"/>
</dbReference>
<dbReference type="EMBL" id="VEPZ02000940">
    <property type="protein sequence ID" value="KAE8708522.1"/>
    <property type="molecule type" value="Genomic_DNA"/>
</dbReference>
<evidence type="ECO:0000313" key="14">
    <source>
        <dbReference type="Proteomes" id="UP000436088"/>
    </source>
</evidence>
<dbReference type="Gene3D" id="1.10.10.60">
    <property type="entry name" value="Homeodomain-like"/>
    <property type="match status" value="1"/>
</dbReference>
<dbReference type="PROSITE" id="PS50071">
    <property type="entry name" value="HOMEOBOX_2"/>
    <property type="match status" value="1"/>
</dbReference>
<protein>
    <submittedName>
        <fullName evidence="13">Homeobox-leucine zipper protein HAT2</fullName>
    </submittedName>
</protein>
<evidence type="ECO:0000313" key="13">
    <source>
        <dbReference type="EMBL" id="KAE8708522.1"/>
    </source>
</evidence>
<dbReference type="GO" id="GO:0005634">
    <property type="term" value="C:nucleus"/>
    <property type="evidence" value="ECO:0007669"/>
    <property type="project" value="UniProtKB-SubCell"/>
</dbReference>
<keyword evidence="5 8" id="KW-0371">Homeobox</keyword>
<dbReference type="InterPro" id="IPR006712">
    <property type="entry name" value="HD-ZIP_N"/>
</dbReference>
<comment type="caution">
    <text evidence="13">The sequence shown here is derived from an EMBL/GenBank/DDBJ whole genome shotgun (WGS) entry which is preliminary data.</text>
</comment>
<dbReference type="SUPFAM" id="SSF46689">
    <property type="entry name" value="Homeodomain-like"/>
    <property type="match status" value="1"/>
</dbReference>
<dbReference type="Pfam" id="PF00046">
    <property type="entry name" value="Homeodomain"/>
    <property type="match status" value="1"/>
</dbReference>
<organism evidence="13 14">
    <name type="scientific">Hibiscus syriacus</name>
    <name type="common">Rose of Sharon</name>
    <dbReference type="NCBI Taxonomy" id="106335"/>
    <lineage>
        <taxon>Eukaryota</taxon>
        <taxon>Viridiplantae</taxon>
        <taxon>Streptophyta</taxon>
        <taxon>Embryophyta</taxon>
        <taxon>Tracheophyta</taxon>
        <taxon>Spermatophyta</taxon>
        <taxon>Magnoliopsida</taxon>
        <taxon>eudicotyledons</taxon>
        <taxon>Gunneridae</taxon>
        <taxon>Pentapetalae</taxon>
        <taxon>rosids</taxon>
        <taxon>malvids</taxon>
        <taxon>Malvales</taxon>
        <taxon>Malvaceae</taxon>
        <taxon>Malvoideae</taxon>
        <taxon>Hibiscus</taxon>
    </lineage>
</organism>
<evidence type="ECO:0000256" key="1">
    <source>
        <dbReference type="ARBA" id="ARBA00004123"/>
    </source>
</evidence>
<dbReference type="PANTHER" id="PTHR45714:SF16">
    <property type="entry name" value="HOMEOBOX-LEUCINE ZIPPER PROTEIN HAT2"/>
    <property type="match status" value="1"/>
</dbReference>
<feature type="domain" description="Homeobox" evidence="12">
    <location>
        <begin position="133"/>
        <end position="193"/>
    </location>
</feature>
<evidence type="ECO:0000256" key="6">
    <source>
        <dbReference type="ARBA" id="ARBA00023163"/>
    </source>
</evidence>
<evidence type="ECO:0000256" key="5">
    <source>
        <dbReference type="ARBA" id="ARBA00023155"/>
    </source>
</evidence>
<feature type="region of interest" description="Disordered" evidence="11">
    <location>
        <begin position="95"/>
        <end position="140"/>
    </location>
</feature>
<dbReference type="InterPro" id="IPR001356">
    <property type="entry name" value="HD"/>
</dbReference>
<dbReference type="GO" id="GO:0000981">
    <property type="term" value="F:DNA-binding transcription factor activity, RNA polymerase II-specific"/>
    <property type="evidence" value="ECO:0007669"/>
    <property type="project" value="InterPro"/>
</dbReference>
<evidence type="ECO:0000256" key="8">
    <source>
        <dbReference type="PROSITE-ProRule" id="PRU00108"/>
    </source>
</evidence>
<dbReference type="SMART" id="SM00389">
    <property type="entry name" value="HOX"/>
    <property type="match status" value="1"/>
</dbReference>
<evidence type="ECO:0000256" key="7">
    <source>
        <dbReference type="ARBA" id="ARBA00023242"/>
    </source>
</evidence>
<evidence type="ECO:0000256" key="3">
    <source>
        <dbReference type="ARBA" id="ARBA00023015"/>
    </source>
</evidence>
<dbReference type="InterPro" id="IPR003106">
    <property type="entry name" value="Leu_zip_homeo"/>
</dbReference>
<accession>A0A6A3AZW8</accession>
<comment type="similarity">
    <text evidence="2">Belongs to the HD-ZIP homeobox family. Class II subfamily.</text>
</comment>
<keyword evidence="4 8" id="KW-0238">DNA-binding</keyword>
<comment type="subcellular location">
    <subcellularLocation>
        <location evidence="1 8 9">Nucleus</location>
    </subcellularLocation>
</comment>
<evidence type="ECO:0000256" key="9">
    <source>
        <dbReference type="RuleBase" id="RU000682"/>
    </source>
</evidence>
<feature type="coiled-coil region" evidence="10">
    <location>
        <begin position="192"/>
        <end position="219"/>
    </location>
</feature>
<evidence type="ECO:0000256" key="10">
    <source>
        <dbReference type="SAM" id="Coils"/>
    </source>
</evidence>
<feature type="DNA-binding region" description="Homeobox" evidence="8">
    <location>
        <begin position="135"/>
        <end position="194"/>
    </location>
</feature>
<sequence>MVGKEDLGSSLSLSFPQIHHSLQLNLKPSIVPSSANSCFSPSGLTLSKPLWNDYSSPSDHNSEAFRAKSGSFFRGIDMNILPSTAVCEEETGVSSPYSTISSVSGKRSERESNGDDLEIEKAYSRGISDEEDGDTSRKKLRLSKDQSAILEESFKVHNTLNPRQKLALAKQLGLRPRQVEVWFQNRRARTKLKQTEVDCEFLKRCCENLTEENRRLQKEGGGPTQPPSTIVDPRSHHLAKTQYRPIPFNPWAPTATVVAHIPSDALRPQS</sequence>
<keyword evidence="14" id="KW-1185">Reference proteome</keyword>
<keyword evidence="3" id="KW-0805">Transcription regulation</keyword>
<evidence type="ECO:0000256" key="2">
    <source>
        <dbReference type="ARBA" id="ARBA00006074"/>
    </source>
</evidence>
<evidence type="ECO:0000256" key="4">
    <source>
        <dbReference type="ARBA" id="ARBA00023125"/>
    </source>
</evidence>